<dbReference type="SMART" id="SM00450">
    <property type="entry name" value="RHOD"/>
    <property type="match status" value="1"/>
</dbReference>
<dbReference type="InterPro" id="IPR001455">
    <property type="entry name" value="TusA-like"/>
</dbReference>
<dbReference type="Proteomes" id="UP000189674">
    <property type="component" value="Chromosome"/>
</dbReference>
<dbReference type="InterPro" id="IPR027396">
    <property type="entry name" value="DsrEFH-like"/>
</dbReference>
<dbReference type="InterPro" id="IPR023753">
    <property type="entry name" value="FAD/NAD-binding_dom"/>
</dbReference>
<dbReference type="Gene3D" id="3.40.250.10">
    <property type="entry name" value="Rhodanese-like domain"/>
    <property type="match status" value="1"/>
</dbReference>
<dbReference type="SUPFAM" id="SSF55424">
    <property type="entry name" value="FAD/NAD-linked reductases, dimerisation (C-terminal) domain"/>
    <property type="match status" value="1"/>
</dbReference>
<dbReference type="Pfam" id="PF00581">
    <property type="entry name" value="Rhodanese"/>
    <property type="match status" value="1"/>
</dbReference>
<dbReference type="PROSITE" id="PS50206">
    <property type="entry name" value="RHODANESE_3"/>
    <property type="match status" value="1"/>
</dbReference>
<keyword evidence="4" id="KW-0274">FAD</keyword>
<evidence type="ECO:0000256" key="6">
    <source>
        <dbReference type="ARBA" id="ARBA00023284"/>
    </source>
</evidence>
<dbReference type="EMBL" id="CP019791">
    <property type="protein sequence ID" value="AQT67784.1"/>
    <property type="molecule type" value="Genomic_DNA"/>
</dbReference>
<comment type="similarity">
    <text evidence="2">Belongs to the class-III pyridine nucleotide-disulfide oxidoreductase family.</text>
</comment>
<sequence length="827" mass="88971">MSDQKRILIVGGVAGGASAAARARRLSESAEIIMFERGPYISFANCGLPYHISGDITDRDRLLVQTPESMRSRHNIDVRTNSEVIEIDRPNKRIRVRDLQSDTEYTEPYDTLILSPGAEPVQPPIPGSDNPRVHTLRNIPDMDSIITAVEKENVTSAAVIGAGYIGLEMTEALIQRGLNVSLIELLPQVMATVDPEMAAPLHQHLELHGVDLRLSTSLTSIEEKADRLALKLNDGSALDADIVIMAVGVKPETKLASDASLELGPLGGIKVDDHMRTSDPNIYAVGDAVEVTDTIAQTPALIPLAGPANRQGRAAADNALGRDSAYPGTLGTAICKVFDLSVATTGTNEKRLKKTSAKYEKIYLHPANHAGYYPGASQISLKLIFDPNTGKILGAQATGKDGVDKRIDVIATAIKANLTVHDLQHLELCYAPPYGSAKDPVNYAGFIASNIITGDMKVFHSDLADNPSDDQFLLDVRSPAEVQAGTIPGATNIPIDELRDRLSELPADKEILAFCQVGLRGYLATRVLEQNGLNASNLTGGYKTYRAYKGTLETPDSEEMTDDTGEKQITLEKEIVTMDKLNIAKHVDARGLQCPGPIMELKKAIDEVSSGSAVTITASDPGFAPDVKGWCHSTGNRFISVTTDNGAYTATIVKEQTKPSPTPTCSLDKDPAKEKTIVVFSNDFDKAMATFIIANGAAAMGSKVTLFFTFWGLNLLRKPESVPVKKNLIEKMFGFMMPRGPEKTSLSKMHMAGMGTAMIKGIMKNKNVSSLPEQIANAQAAGVRLVACAMSMDLMGIKPEELIDGVEQGGVAMYLDNAESANVNLFI</sequence>
<keyword evidence="3" id="KW-0285">Flavoprotein</keyword>
<dbReference type="EC" id="1.8.1.14" evidence="8"/>
<organism evidence="8 9">
    <name type="scientific">Anaerohalosphaera lusitana</name>
    <dbReference type="NCBI Taxonomy" id="1936003"/>
    <lineage>
        <taxon>Bacteria</taxon>
        <taxon>Pseudomonadati</taxon>
        <taxon>Planctomycetota</taxon>
        <taxon>Phycisphaerae</taxon>
        <taxon>Sedimentisphaerales</taxon>
        <taxon>Anaerohalosphaeraceae</taxon>
        <taxon>Anaerohalosphaera</taxon>
    </lineage>
</organism>
<dbReference type="SUPFAM" id="SSF51905">
    <property type="entry name" value="FAD/NAD(P)-binding domain"/>
    <property type="match status" value="1"/>
</dbReference>
<gene>
    <name evidence="8" type="primary">cdr</name>
    <name evidence="8" type="ORF">STSP2_00933</name>
</gene>
<keyword evidence="5 8" id="KW-0560">Oxidoreductase</keyword>
<dbReference type="Pfam" id="PF07992">
    <property type="entry name" value="Pyr_redox_2"/>
    <property type="match status" value="1"/>
</dbReference>
<dbReference type="PANTHER" id="PTHR43429:SF1">
    <property type="entry name" value="NAD(P)H SULFUR OXIDOREDUCTASE (COA-DEPENDENT)"/>
    <property type="match status" value="1"/>
</dbReference>
<evidence type="ECO:0000256" key="1">
    <source>
        <dbReference type="ARBA" id="ARBA00001974"/>
    </source>
</evidence>
<evidence type="ECO:0000259" key="7">
    <source>
        <dbReference type="PROSITE" id="PS50206"/>
    </source>
</evidence>
<comment type="cofactor">
    <cofactor evidence="1">
        <name>FAD</name>
        <dbReference type="ChEBI" id="CHEBI:57692"/>
    </cofactor>
</comment>
<dbReference type="InterPro" id="IPR050260">
    <property type="entry name" value="FAD-bd_OxRdtase"/>
</dbReference>
<dbReference type="SUPFAM" id="SSF52821">
    <property type="entry name" value="Rhodanese/Cell cycle control phosphatase"/>
    <property type="match status" value="1"/>
</dbReference>
<keyword evidence="6" id="KW-0676">Redox-active center</keyword>
<name>A0A1U9NJ74_9BACT</name>
<evidence type="ECO:0000256" key="3">
    <source>
        <dbReference type="ARBA" id="ARBA00022630"/>
    </source>
</evidence>
<feature type="domain" description="Rhodanese" evidence="7">
    <location>
        <begin position="467"/>
        <end position="554"/>
    </location>
</feature>
<dbReference type="Pfam" id="PF02852">
    <property type="entry name" value="Pyr_redox_dim"/>
    <property type="match status" value="1"/>
</dbReference>
<dbReference type="Pfam" id="PF01206">
    <property type="entry name" value="TusA"/>
    <property type="match status" value="1"/>
</dbReference>
<evidence type="ECO:0000256" key="5">
    <source>
        <dbReference type="ARBA" id="ARBA00023002"/>
    </source>
</evidence>
<dbReference type="SUPFAM" id="SSF64307">
    <property type="entry name" value="SirA-like"/>
    <property type="match status" value="1"/>
</dbReference>
<dbReference type="Pfam" id="PF13686">
    <property type="entry name" value="DrsE_2"/>
    <property type="match status" value="1"/>
</dbReference>
<evidence type="ECO:0000256" key="2">
    <source>
        <dbReference type="ARBA" id="ARBA00009130"/>
    </source>
</evidence>
<dbReference type="InterPro" id="IPR032836">
    <property type="entry name" value="DsrE2-like"/>
</dbReference>
<dbReference type="PANTHER" id="PTHR43429">
    <property type="entry name" value="PYRIDINE NUCLEOTIDE-DISULFIDE OXIDOREDUCTASE DOMAIN-CONTAINING"/>
    <property type="match status" value="1"/>
</dbReference>
<protein>
    <submittedName>
        <fullName evidence="8">Coenzyme A disulfide reductase</fullName>
        <ecNumber evidence="8">1.8.1.14</ecNumber>
    </submittedName>
</protein>
<dbReference type="Gene3D" id="3.40.1260.10">
    <property type="entry name" value="DsrEFH-like"/>
    <property type="match status" value="1"/>
</dbReference>
<keyword evidence="9" id="KW-1185">Reference proteome</keyword>
<dbReference type="PROSITE" id="PS01148">
    <property type="entry name" value="UPF0033"/>
    <property type="match status" value="1"/>
</dbReference>
<dbReference type="RefSeq" id="WP_146660254.1">
    <property type="nucleotide sequence ID" value="NZ_CP019791.1"/>
</dbReference>
<dbReference type="InterPro" id="IPR004099">
    <property type="entry name" value="Pyr_nucl-diS_OxRdtase_dimer"/>
</dbReference>
<evidence type="ECO:0000313" key="8">
    <source>
        <dbReference type="EMBL" id="AQT67784.1"/>
    </source>
</evidence>
<dbReference type="KEGG" id="alus:STSP2_00933"/>
<dbReference type="Gene3D" id="3.50.50.60">
    <property type="entry name" value="FAD/NAD(P)-binding domain"/>
    <property type="match status" value="2"/>
</dbReference>
<dbReference type="InterPro" id="IPR036188">
    <property type="entry name" value="FAD/NAD-bd_sf"/>
</dbReference>
<dbReference type="GO" id="GO:0050451">
    <property type="term" value="F:CoA-disulfide reductase (NADPH) activity"/>
    <property type="evidence" value="ECO:0007669"/>
    <property type="project" value="UniProtKB-EC"/>
</dbReference>
<dbReference type="SUPFAM" id="SSF75169">
    <property type="entry name" value="DsrEFH-like"/>
    <property type="match status" value="1"/>
</dbReference>
<dbReference type="AlphaFoldDB" id="A0A1U9NJ74"/>
<dbReference type="OrthoDB" id="9802028at2"/>
<proteinExistence type="inferred from homology"/>
<dbReference type="Gene3D" id="3.30.110.40">
    <property type="entry name" value="TusA-like domain"/>
    <property type="match status" value="1"/>
</dbReference>
<evidence type="ECO:0000313" key="9">
    <source>
        <dbReference type="Proteomes" id="UP000189674"/>
    </source>
</evidence>
<dbReference type="PRINTS" id="PR00368">
    <property type="entry name" value="FADPNR"/>
</dbReference>
<accession>A0A1U9NJ74</accession>
<dbReference type="InterPro" id="IPR001763">
    <property type="entry name" value="Rhodanese-like_dom"/>
</dbReference>
<evidence type="ECO:0000256" key="4">
    <source>
        <dbReference type="ARBA" id="ARBA00022827"/>
    </source>
</evidence>
<dbReference type="InterPro" id="IPR016156">
    <property type="entry name" value="FAD/NAD-linked_Rdtase_dimer_sf"/>
</dbReference>
<dbReference type="STRING" id="1936003.STSP2_00933"/>
<dbReference type="InterPro" id="IPR036873">
    <property type="entry name" value="Rhodanese-like_dom_sf"/>
</dbReference>
<dbReference type="PRINTS" id="PR00411">
    <property type="entry name" value="PNDRDTASEI"/>
</dbReference>
<reference evidence="9" key="1">
    <citation type="submission" date="2017-02" db="EMBL/GenBank/DDBJ databases">
        <title>Comparative genomics and description of representatives of a novel lineage of planctomycetes thriving in anoxic sediments.</title>
        <authorList>
            <person name="Spring S."/>
            <person name="Bunk B."/>
            <person name="Sproer C."/>
        </authorList>
    </citation>
    <scope>NUCLEOTIDE SEQUENCE [LARGE SCALE GENOMIC DNA]</scope>
    <source>
        <strain evidence="9">ST-NAGAB-D1</strain>
    </source>
</reference>
<dbReference type="InterPro" id="IPR036868">
    <property type="entry name" value="TusA-like_sf"/>
</dbReference>